<protein>
    <submittedName>
        <fullName evidence="1">Uncharacterized protein</fullName>
    </submittedName>
</protein>
<comment type="caution">
    <text evidence="1">The sequence shown here is derived from an EMBL/GenBank/DDBJ whole genome shotgun (WGS) entry which is preliminary data.</text>
</comment>
<gene>
    <name evidence="1" type="ORF">O3P69_020728</name>
</gene>
<proteinExistence type="predicted"/>
<dbReference type="AlphaFoldDB" id="A0AAW0TMM8"/>
<name>A0AAW0TMM8_SCYPA</name>
<organism evidence="1 2">
    <name type="scientific">Scylla paramamosain</name>
    <name type="common">Mud crab</name>
    <dbReference type="NCBI Taxonomy" id="85552"/>
    <lineage>
        <taxon>Eukaryota</taxon>
        <taxon>Metazoa</taxon>
        <taxon>Ecdysozoa</taxon>
        <taxon>Arthropoda</taxon>
        <taxon>Crustacea</taxon>
        <taxon>Multicrustacea</taxon>
        <taxon>Malacostraca</taxon>
        <taxon>Eumalacostraca</taxon>
        <taxon>Eucarida</taxon>
        <taxon>Decapoda</taxon>
        <taxon>Pleocyemata</taxon>
        <taxon>Brachyura</taxon>
        <taxon>Eubrachyura</taxon>
        <taxon>Portunoidea</taxon>
        <taxon>Portunidae</taxon>
        <taxon>Portuninae</taxon>
        <taxon>Scylla</taxon>
    </lineage>
</organism>
<keyword evidence="2" id="KW-1185">Reference proteome</keyword>
<reference evidence="1 2" key="1">
    <citation type="submission" date="2023-03" db="EMBL/GenBank/DDBJ databases">
        <title>High-quality genome of Scylla paramamosain provides insights in environmental adaptation.</title>
        <authorList>
            <person name="Zhang L."/>
        </authorList>
    </citation>
    <scope>NUCLEOTIDE SEQUENCE [LARGE SCALE GENOMIC DNA]</scope>
    <source>
        <strain evidence="1">LZ_2023a</strain>
        <tissue evidence="1">Muscle</tissue>
    </source>
</reference>
<dbReference type="EMBL" id="JARAKH010000028">
    <property type="protein sequence ID" value="KAK8388964.1"/>
    <property type="molecule type" value="Genomic_DNA"/>
</dbReference>
<dbReference type="Proteomes" id="UP001487740">
    <property type="component" value="Unassembled WGS sequence"/>
</dbReference>
<evidence type="ECO:0000313" key="1">
    <source>
        <dbReference type="EMBL" id="KAK8388964.1"/>
    </source>
</evidence>
<accession>A0AAW0TMM8</accession>
<sequence length="123" mass="13397">MNSVTSQGVRDLLEACTPPDSDAAGRECGLACAAAHTYEYDTYWTKDEGPAPSTARLSYLSFSWRDGRDSDGLSWTRWGLHMEDRAGAGRDTRSGLSGKFVVCWHVIPARKSTASSSRLTTCS</sequence>
<evidence type="ECO:0000313" key="2">
    <source>
        <dbReference type="Proteomes" id="UP001487740"/>
    </source>
</evidence>